<feature type="region of interest" description="Disordered" evidence="1">
    <location>
        <begin position="14"/>
        <end position="56"/>
    </location>
</feature>
<dbReference type="Proteomes" id="UP000008065">
    <property type="component" value="Unassembled WGS sequence"/>
</dbReference>
<evidence type="ECO:0000313" key="2">
    <source>
        <dbReference type="EMBL" id="EGO53462.1"/>
    </source>
</evidence>
<organism evidence="2 3">
    <name type="scientific">Neurospora tetrasperma (strain FGSC 2508 / ATCC MYA-4615 / P0657)</name>
    <dbReference type="NCBI Taxonomy" id="510951"/>
    <lineage>
        <taxon>Eukaryota</taxon>
        <taxon>Fungi</taxon>
        <taxon>Dikarya</taxon>
        <taxon>Ascomycota</taxon>
        <taxon>Pezizomycotina</taxon>
        <taxon>Sordariomycetes</taxon>
        <taxon>Sordariomycetidae</taxon>
        <taxon>Sordariales</taxon>
        <taxon>Sordariaceae</taxon>
        <taxon>Neurospora</taxon>
    </lineage>
</organism>
<gene>
    <name evidence="2" type="ORF">NEUTE1DRAFT_97121</name>
</gene>
<protein>
    <submittedName>
        <fullName evidence="2">Uncharacterized protein</fullName>
    </submittedName>
</protein>
<keyword evidence="3" id="KW-1185">Reference proteome</keyword>
<evidence type="ECO:0000256" key="1">
    <source>
        <dbReference type="SAM" id="MobiDB-lite"/>
    </source>
</evidence>
<dbReference type="EMBL" id="GL891382">
    <property type="protein sequence ID" value="EGO53462.1"/>
    <property type="molecule type" value="Genomic_DNA"/>
</dbReference>
<reference evidence="3" key="1">
    <citation type="journal article" date="2011" name="Genetics">
        <title>Massive changes in genome architecture accompany the transition to self-fertility in the filamentous fungus Neurospora tetrasperma.</title>
        <authorList>
            <person name="Ellison C.E."/>
            <person name="Stajich J.E."/>
            <person name="Jacobson D.J."/>
            <person name="Natvig D.O."/>
            <person name="Lapidus A."/>
            <person name="Foster B."/>
            <person name="Aerts A."/>
            <person name="Riley R."/>
            <person name="Lindquist E.A."/>
            <person name="Grigoriev I.V."/>
            <person name="Taylor J.W."/>
        </authorList>
    </citation>
    <scope>NUCLEOTIDE SEQUENCE [LARGE SCALE GENOMIC DNA]</scope>
    <source>
        <strain evidence="3">FGSC 2508 / P0657</strain>
    </source>
</reference>
<feature type="compositionally biased region" description="Basic and acidic residues" evidence="1">
    <location>
        <begin position="32"/>
        <end position="56"/>
    </location>
</feature>
<accession>F8N3R1</accession>
<dbReference type="VEuPathDB" id="FungiDB:NEUTE1DRAFT_97121"/>
<dbReference type="GeneID" id="20831740"/>
<dbReference type="HOGENOM" id="CLU_2838178_0_0_1"/>
<evidence type="ECO:0000313" key="3">
    <source>
        <dbReference type="Proteomes" id="UP000008065"/>
    </source>
</evidence>
<proteinExistence type="predicted"/>
<dbReference type="RefSeq" id="XP_009857060.1">
    <property type="nucleotide sequence ID" value="XM_009858758.1"/>
</dbReference>
<dbReference type="AlphaFoldDB" id="F8N3R1"/>
<sequence>MKVIAVAYARHLAQQRAPPKEAGRDICGAAKAAEKRTPDAEERESSDGRKGVQHDRSRFLVVLPVD</sequence>
<dbReference type="KEGG" id="nte:NEUTE1DRAFT97121"/>
<name>F8N3R1_NEUT8</name>
<feature type="non-terminal residue" evidence="2">
    <location>
        <position position="66"/>
    </location>
</feature>